<dbReference type="NCBIfam" id="NF046079">
    <property type="entry name" value="HAD_phos_BT0820"/>
    <property type="match status" value="1"/>
</dbReference>
<protein>
    <recommendedName>
        <fullName evidence="3">Hydrolase</fullName>
    </recommendedName>
</protein>
<dbReference type="InterPro" id="IPR036412">
    <property type="entry name" value="HAD-like_sf"/>
</dbReference>
<evidence type="ECO:0000313" key="2">
    <source>
        <dbReference type="Proteomes" id="UP000521017"/>
    </source>
</evidence>
<name>A0A7X0J4H3_9SPHI</name>
<dbReference type="InterPro" id="IPR023214">
    <property type="entry name" value="HAD_sf"/>
</dbReference>
<evidence type="ECO:0008006" key="3">
    <source>
        <dbReference type="Google" id="ProtNLM"/>
    </source>
</evidence>
<dbReference type="AlphaFoldDB" id="A0A7X0J4H3"/>
<dbReference type="EMBL" id="JACHCC010000008">
    <property type="protein sequence ID" value="MBB6500984.1"/>
    <property type="molecule type" value="Genomic_DNA"/>
</dbReference>
<dbReference type="Gene3D" id="3.40.50.1000">
    <property type="entry name" value="HAD superfamily/HAD-like"/>
    <property type="match status" value="1"/>
</dbReference>
<accession>A0A7X0J4H3</accession>
<dbReference type="RefSeq" id="WP_184626306.1">
    <property type="nucleotide sequence ID" value="NZ_JACHCC010000008.1"/>
</dbReference>
<comment type="caution">
    <text evidence="1">The sequence shown here is derived from an EMBL/GenBank/DDBJ whole genome shotgun (WGS) entry which is preliminary data.</text>
</comment>
<dbReference type="Proteomes" id="UP000521017">
    <property type="component" value="Unassembled WGS sequence"/>
</dbReference>
<dbReference type="SUPFAM" id="SSF56784">
    <property type="entry name" value="HAD-like"/>
    <property type="match status" value="1"/>
</dbReference>
<dbReference type="PIRSF" id="PIRSF020079">
    <property type="entry name" value="UCP020079"/>
    <property type="match status" value="1"/>
</dbReference>
<evidence type="ECO:0000313" key="1">
    <source>
        <dbReference type="EMBL" id="MBB6500984.1"/>
    </source>
</evidence>
<sequence length="142" mass="16519">MIIAVDFDGTIVEHRYPSIGKPIPFAFDTLKQLQNENHQLILWTVREGDLLQEAIDYCESRGLCFFAYNANFPEEDPLTAGRKLRADLFIDDRNFGGLQDWGLLYQAIKNKQTHKLVFQENFLSERNRNSKKGIRSFFFGIL</sequence>
<organism evidence="1 2">
    <name type="scientific">Pedobacter cryoconitis</name>
    <dbReference type="NCBI Taxonomy" id="188932"/>
    <lineage>
        <taxon>Bacteria</taxon>
        <taxon>Pseudomonadati</taxon>
        <taxon>Bacteroidota</taxon>
        <taxon>Sphingobacteriia</taxon>
        <taxon>Sphingobacteriales</taxon>
        <taxon>Sphingobacteriaceae</taxon>
        <taxon>Pedobacter</taxon>
    </lineage>
</organism>
<gene>
    <name evidence="1" type="ORF">HDF25_003147</name>
</gene>
<reference evidence="1 2" key="1">
    <citation type="submission" date="2020-08" db="EMBL/GenBank/DDBJ databases">
        <title>Genomic Encyclopedia of Type Strains, Phase IV (KMG-V): Genome sequencing to study the core and pangenomes of soil and plant-associated prokaryotes.</title>
        <authorList>
            <person name="Whitman W."/>
        </authorList>
    </citation>
    <scope>NUCLEOTIDE SEQUENCE [LARGE SCALE GENOMIC DNA]</scope>
    <source>
        <strain evidence="1 2">M2T3</strain>
    </source>
</reference>
<proteinExistence type="predicted"/>
<dbReference type="InterPro" id="IPR016769">
    <property type="entry name" value="Phage_SP01_Orf1"/>
</dbReference>